<feature type="region of interest" description="Disordered" evidence="1">
    <location>
        <begin position="110"/>
        <end position="146"/>
    </location>
</feature>
<dbReference type="AlphaFoldDB" id="A0AAE0W852"/>
<accession>A0AAE0W852</accession>
<protein>
    <submittedName>
        <fullName evidence="2">Uncharacterized protein</fullName>
    </submittedName>
</protein>
<reference evidence="2" key="3">
    <citation type="submission" date="2023-05" db="EMBL/GenBank/DDBJ databases">
        <authorList>
            <person name="Smith C.H."/>
        </authorList>
    </citation>
    <scope>NUCLEOTIDE SEQUENCE</scope>
    <source>
        <strain evidence="2">CHS0354</strain>
        <tissue evidence="2">Mantle</tissue>
    </source>
</reference>
<evidence type="ECO:0000313" key="2">
    <source>
        <dbReference type="EMBL" id="KAK3604634.1"/>
    </source>
</evidence>
<feature type="region of interest" description="Disordered" evidence="1">
    <location>
        <begin position="1"/>
        <end position="27"/>
    </location>
</feature>
<name>A0AAE0W852_9BIVA</name>
<keyword evidence="3" id="KW-1185">Reference proteome</keyword>
<gene>
    <name evidence="2" type="ORF">CHS0354_028994</name>
</gene>
<evidence type="ECO:0000313" key="3">
    <source>
        <dbReference type="Proteomes" id="UP001195483"/>
    </source>
</evidence>
<organism evidence="2 3">
    <name type="scientific">Potamilus streckersoni</name>
    <dbReference type="NCBI Taxonomy" id="2493646"/>
    <lineage>
        <taxon>Eukaryota</taxon>
        <taxon>Metazoa</taxon>
        <taxon>Spiralia</taxon>
        <taxon>Lophotrochozoa</taxon>
        <taxon>Mollusca</taxon>
        <taxon>Bivalvia</taxon>
        <taxon>Autobranchia</taxon>
        <taxon>Heteroconchia</taxon>
        <taxon>Palaeoheterodonta</taxon>
        <taxon>Unionida</taxon>
        <taxon>Unionoidea</taxon>
        <taxon>Unionidae</taxon>
        <taxon>Ambleminae</taxon>
        <taxon>Lampsilini</taxon>
        <taxon>Potamilus</taxon>
    </lineage>
</organism>
<reference evidence="2" key="1">
    <citation type="journal article" date="2021" name="Genome Biol. Evol.">
        <title>A High-Quality Reference Genome for a Parasitic Bivalve with Doubly Uniparental Inheritance (Bivalvia: Unionida).</title>
        <authorList>
            <person name="Smith C.H."/>
        </authorList>
    </citation>
    <scope>NUCLEOTIDE SEQUENCE</scope>
    <source>
        <strain evidence="2">CHS0354</strain>
    </source>
</reference>
<dbReference type="Proteomes" id="UP001195483">
    <property type="component" value="Unassembled WGS sequence"/>
</dbReference>
<proteinExistence type="predicted"/>
<dbReference type="EMBL" id="JAEAOA010001738">
    <property type="protein sequence ID" value="KAK3604634.1"/>
    <property type="molecule type" value="Genomic_DNA"/>
</dbReference>
<sequence>MFNSTTIQQEESHHSQHPRYPRPKDASEFAEQTKVTVVEMHHRKISSKTSVFSSSCSCGTKEEFREMLKESNVQSTALKRKLTAAIQEQTKTYRELNSNITKMIEHLIEKRKQHERSAEDPEKINGAKRSKGRGERKFKTRCARKP</sequence>
<evidence type="ECO:0000256" key="1">
    <source>
        <dbReference type="SAM" id="MobiDB-lite"/>
    </source>
</evidence>
<comment type="caution">
    <text evidence="2">The sequence shown here is derived from an EMBL/GenBank/DDBJ whole genome shotgun (WGS) entry which is preliminary data.</text>
</comment>
<reference evidence="2" key="2">
    <citation type="journal article" date="2021" name="Genome Biol. Evol.">
        <title>Developing a high-quality reference genome for a parasitic bivalve with doubly uniparental inheritance (Bivalvia: Unionida).</title>
        <authorList>
            <person name="Smith C.H."/>
        </authorList>
    </citation>
    <scope>NUCLEOTIDE SEQUENCE</scope>
    <source>
        <strain evidence="2">CHS0354</strain>
        <tissue evidence="2">Mantle</tissue>
    </source>
</reference>
<feature type="compositionally biased region" description="Basic and acidic residues" evidence="1">
    <location>
        <begin position="110"/>
        <end position="125"/>
    </location>
</feature>